<dbReference type="EMBL" id="MH777216">
    <property type="protein sequence ID" value="AYA93775.1"/>
    <property type="molecule type" value="Genomic_DNA"/>
</dbReference>
<name>A0A385PIL1_9PAPI</name>
<sequence length="165" mass="19137">MAFIMRNQEETECITSCLRQTQQGMERLANGLCSLKIKLFLPLYLVHPGRNPPFLSKVPSVPPATPYIHRRGSTSEIQDPTKAKRETLAAPPGPRRKLRFDHDDDDEKENQRPPLEKAPEPRDEDEPGRWSVLRYLLEKWEADIEVFQHQVLHDLQDLKLKLGIH</sequence>
<feature type="compositionally biased region" description="Basic and acidic residues" evidence="1">
    <location>
        <begin position="109"/>
        <end position="121"/>
    </location>
</feature>
<reference evidence="2" key="1">
    <citation type="journal article" date="2018" name="Nat. Med.">
        <title>Expanded skin virome in DOCK8-deficient patients.</title>
        <authorList>
            <consortium name="NISC Comparative Sequencing Program"/>
            <person name="Tirosh O."/>
            <person name="Conlan S."/>
            <person name="Deming C."/>
            <person name="Lee-Lin S.Q."/>
            <person name="Huang X."/>
            <person name="Su H.C."/>
            <person name="Freeman A.F."/>
            <person name="Segre J.A."/>
            <person name="Kong H.H."/>
        </authorList>
    </citation>
    <scope>NUCLEOTIDE SEQUENCE</scope>
    <source>
        <strain evidence="2">HPV-mSK_071</strain>
    </source>
</reference>
<proteinExistence type="predicted"/>
<organism evidence="2">
    <name type="scientific">Human papillomavirus</name>
    <dbReference type="NCBI Taxonomy" id="10566"/>
    <lineage>
        <taxon>Viruses</taxon>
        <taxon>Monodnaviria</taxon>
        <taxon>Shotokuvirae</taxon>
        <taxon>Cossaviricota</taxon>
        <taxon>Papovaviricetes</taxon>
        <taxon>Zurhausenvirales</taxon>
        <taxon>Papillomaviridae</taxon>
    </lineage>
</organism>
<protein>
    <submittedName>
        <fullName evidence="2">E4 protein</fullName>
    </submittedName>
</protein>
<evidence type="ECO:0000313" key="2">
    <source>
        <dbReference type="EMBL" id="AYA93775.1"/>
    </source>
</evidence>
<evidence type="ECO:0000256" key="1">
    <source>
        <dbReference type="SAM" id="MobiDB-lite"/>
    </source>
</evidence>
<feature type="region of interest" description="Disordered" evidence="1">
    <location>
        <begin position="54"/>
        <end position="128"/>
    </location>
</feature>
<accession>A0A385PIL1</accession>